<keyword evidence="3 9" id="KW-1003">Cell membrane</keyword>
<keyword evidence="7 9" id="KW-0811">Translocation</keyword>
<evidence type="ECO:0000256" key="5">
    <source>
        <dbReference type="ARBA" id="ARBA00022927"/>
    </source>
</evidence>
<accession>A0ABV5CHB7</accession>
<dbReference type="InterPro" id="IPR003369">
    <property type="entry name" value="TatA/B/E"/>
</dbReference>
<keyword evidence="2 9" id="KW-0813">Transport</keyword>
<comment type="function">
    <text evidence="9">Part of the twin-arginine translocation (Tat) system that transports large folded proteins containing a characteristic twin-arginine motif in their signal peptide across membranes. TatA could form the protein-conducting channel of the Tat system.</text>
</comment>
<sequence length="160" mass="17871">MFSTVFLFLNIGSQEMIFIFVIALVLFGGKKLPELARGLGKGIREFKDASENIKRDINDQINDFDKEIERQPTKSETKPSAAEGTSSTDNAAADAPKLDQSVDIPEIPDDYAGEYDHNDENSDDVSHSDSFYKHNYDYNESEEYVDSSEGTAADKNDVRS</sequence>
<dbReference type="RefSeq" id="WP_375558475.1">
    <property type="nucleotide sequence ID" value="NZ_JBBVGT010000003.1"/>
</dbReference>
<protein>
    <recommendedName>
        <fullName evidence="9">Sec-independent protein translocase protein TatA</fullName>
    </recommendedName>
</protein>
<evidence type="ECO:0000256" key="3">
    <source>
        <dbReference type="ARBA" id="ARBA00022475"/>
    </source>
</evidence>
<dbReference type="PANTHER" id="PTHR42982">
    <property type="entry name" value="SEC-INDEPENDENT PROTEIN TRANSLOCASE PROTEIN TATA"/>
    <property type="match status" value="1"/>
</dbReference>
<reference evidence="11 12" key="1">
    <citation type="submission" date="2024-04" db="EMBL/GenBank/DDBJ databases">
        <title>Albibacterium profundi sp. nov., isolated from sediment of the Challenger Deep of Mariana Trench.</title>
        <authorList>
            <person name="Wang Y."/>
        </authorList>
    </citation>
    <scope>NUCLEOTIDE SEQUENCE [LARGE SCALE GENOMIC DNA]</scope>
    <source>
        <strain evidence="11 12">RHL897</strain>
    </source>
</reference>
<keyword evidence="8 9" id="KW-0472">Membrane</keyword>
<evidence type="ECO:0000256" key="8">
    <source>
        <dbReference type="ARBA" id="ARBA00023136"/>
    </source>
</evidence>
<dbReference type="PRINTS" id="PR01506">
    <property type="entry name" value="TATBPROTEIN"/>
</dbReference>
<evidence type="ECO:0000256" key="9">
    <source>
        <dbReference type="HAMAP-Rule" id="MF_00236"/>
    </source>
</evidence>
<dbReference type="NCBIfam" id="TIGR01411">
    <property type="entry name" value="tatAE"/>
    <property type="match status" value="1"/>
</dbReference>
<comment type="similarity">
    <text evidence="9">Belongs to the TatA/E family.</text>
</comment>
<gene>
    <name evidence="9" type="primary">tatA</name>
    <name evidence="11" type="ORF">WKR92_14020</name>
</gene>
<dbReference type="Gene3D" id="1.20.5.3310">
    <property type="match status" value="1"/>
</dbReference>
<comment type="subcellular location">
    <subcellularLocation>
        <location evidence="1 9">Cell membrane</location>
        <topology evidence="1 9">Single-pass membrane protein</topology>
    </subcellularLocation>
</comment>
<dbReference type="InterPro" id="IPR006312">
    <property type="entry name" value="TatA/E"/>
</dbReference>
<evidence type="ECO:0000256" key="2">
    <source>
        <dbReference type="ARBA" id="ARBA00022448"/>
    </source>
</evidence>
<evidence type="ECO:0000313" key="11">
    <source>
        <dbReference type="EMBL" id="MFB5946946.1"/>
    </source>
</evidence>
<name>A0ABV5CHB7_9SPHI</name>
<keyword evidence="12" id="KW-1185">Reference proteome</keyword>
<feature type="compositionally biased region" description="Basic and acidic residues" evidence="10">
    <location>
        <begin position="57"/>
        <end position="77"/>
    </location>
</feature>
<keyword evidence="6 9" id="KW-1133">Transmembrane helix</keyword>
<comment type="subunit">
    <text evidence="9">Forms a complex with TatC.</text>
</comment>
<dbReference type="NCBIfam" id="NF011430">
    <property type="entry name" value="PRK14861.1"/>
    <property type="match status" value="1"/>
</dbReference>
<keyword evidence="4 9" id="KW-0812">Transmembrane</keyword>
<feature type="region of interest" description="Disordered" evidence="10">
    <location>
        <begin position="57"/>
        <end position="160"/>
    </location>
</feature>
<dbReference type="EMBL" id="JBBVGT010000003">
    <property type="protein sequence ID" value="MFB5946946.1"/>
    <property type="molecule type" value="Genomic_DNA"/>
</dbReference>
<evidence type="ECO:0000256" key="4">
    <source>
        <dbReference type="ARBA" id="ARBA00022692"/>
    </source>
</evidence>
<keyword evidence="5 9" id="KW-0653">Protein transport</keyword>
<evidence type="ECO:0000256" key="6">
    <source>
        <dbReference type="ARBA" id="ARBA00022989"/>
    </source>
</evidence>
<organism evidence="11 12">
    <name type="scientific">Albibacterium profundi</name>
    <dbReference type="NCBI Taxonomy" id="3134906"/>
    <lineage>
        <taxon>Bacteria</taxon>
        <taxon>Pseudomonadati</taxon>
        <taxon>Bacteroidota</taxon>
        <taxon>Sphingobacteriia</taxon>
        <taxon>Sphingobacteriales</taxon>
        <taxon>Sphingobacteriaceae</taxon>
        <taxon>Albibacterium</taxon>
    </lineage>
</organism>
<proteinExistence type="inferred from homology"/>
<evidence type="ECO:0000256" key="7">
    <source>
        <dbReference type="ARBA" id="ARBA00023010"/>
    </source>
</evidence>
<evidence type="ECO:0000256" key="1">
    <source>
        <dbReference type="ARBA" id="ARBA00004162"/>
    </source>
</evidence>
<evidence type="ECO:0000313" key="12">
    <source>
        <dbReference type="Proteomes" id="UP001580928"/>
    </source>
</evidence>
<feature type="transmembrane region" description="Helical" evidence="9">
    <location>
        <begin position="6"/>
        <end position="27"/>
    </location>
</feature>
<dbReference type="Proteomes" id="UP001580928">
    <property type="component" value="Unassembled WGS sequence"/>
</dbReference>
<feature type="compositionally biased region" description="Basic and acidic residues" evidence="10">
    <location>
        <begin position="114"/>
        <end position="137"/>
    </location>
</feature>
<dbReference type="HAMAP" id="MF_00236">
    <property type="entry name" value="TatA_E"/>
    <property type="match status" value="1"/>
</dbReference>
<dbReference type="Pfam" id="PF02416">
    <property type="entry name" value="TatA_B_E"/>
    <property type="match status" value="1"/>
</dbReference>
<evidence type="ECO:0000256" key="10">
    <source>
        <dbReference type="SAM" id="MobiDB-lite"/>
    </source>
</evidence>
<comment type="caution">
    <text evidence="11">The sequence shown here is derived from an EMBL/GenBank/DDBJ whole genome shotgun (WGS) entry which is preliminary data.</text>
</comment>
<dbReference type="PANTHER" id="PTHR42982:SF1">
    <property type="entry name" value="SEC-INDEPENDENT PROTEIN TRANSLOCASE PROTEIN TATA"/>
    <property type="match status" value="1"/>
</dbReference>